<keyword evidence="3" id="KW-0378">Hydrolase</keyword>
<dbReference type="InterPro" id="IPR013108">
    <property type="entry name" value="Amidohydro_3"/>
</dbReference>
<dbReference type="Gene3D" id="3.10.310.70">
    <property type="match status" value="1"/>
</dbReference>
<name>A0ABW2HY44_9ACTN</name>
<feature type="region of interest" description="Disordered" evidence="1">
    <location>
        <begin position="61"/>
        <end position="80"/>
    </location>
</feature>
<reference evidence="4" key="1">
    <citation type="journal article" date="2019" name="Int. J. Syst. Evol. Microbiol.">
        <title>The Global Catalogue of Microorganisms (GCM) 10K type strain sequencing project: providing services to taxonomists for standard genome sequencing and annotation.</title>
        <authorList>
            <consortium name="The Broad Institute Genomics Platform"/>
            <consortium name="The Broad Institute Genome Sequencing Center for Infectious Disease"/>
            <person name="Wu L."/>
            <person name="Ma J."/>
        </authorList>
    </citation>
    <scope>NUCLEOTIDE SEQUENCE [LARGE SCALE GENOMIC DNA]</scope>
    <source>
        <strain evidence="4">XZYJT-10</strain>
    </source>
</reference>
<gene>
    <name evidence="3" type="ORF">ACFQS1_27130</name>
</gene>
<keyword evidence="4" id="KW-1185">Reference proteome</keyword>
<dbReference type="Proteomes" id="UP001596548">
    <property type="component" value="Unassembled WGS sequence"/>
</dbReference>
<evidence type="ECO:0000313" key="4">
    <source>
        <dbReference type="Proteomes" id="UP001596548"/>
    </source>
</evidence>
<dbReference type="Gene3D" id="2.30.40.10">
    <property type="entry name" value="Urease, subunit C, domain 1"/>
    <property type="match status" value="1"/>
</dbReference>
<dbReference type="SUPFAM" id="SSF51556">
    <property type="entry name" value="Metallo-dependent hydrolases"/>
    <property type="match status" value="1"/>
</dbReference>
<dbReference type="InterPro" id="IPR032466">
    <property type="entry name" value="Metal_Hydrolase"/>
</dbReference>
<sequence>MSKSILTTKVAKGIQHKNCAGGKSNWHWLYKHPVEFSKNNHTRSKTTLGASVPTRETLHGKIRAHSSGSPRTAAAGPVKAPLARPSPWRLVEHYRLLPRAPNRPPPVRWRRPPRFVGPRPYDARQVHRSEGDMQADLVFHGGPVFAGGEPRPDQVAVRDARIVALGDDVREMIGPRTEVVDLRGRLLLPGFQDAHIHAVMGGVELGQCDLTGTTDVVEYLRRVAAYAETHPDDGWIVGGGWAMESFEGGVPAGELLDRVVPDRPVYLLNRDHHAAWVNTRALEIAGITADTPDPPNGRIDRLPGGTPIGALQEGAMDLVKVPATTAEARLAGLLRAQRLLHSLGITAWQDAMVCATNGYDDISDAYLSAAGSGALTATVVGALWWDRERGAEQIPELAAKRDRLTIGRLRCDTVKLMLDGIAENFTAAMTEPYRDGCGCVTTNRGFSFIDPALLPAYVSELDALDFQTHFHALGDQAVRNALDAVEAARRANGTRDTRPHLAHLQVVHPQDVPRFAEWGATATMQPYWAAHEPQMDELTIPFLDPALAARQYPFGDLVRAGARLAGGSDWPVSTPDPLQGIHVAVNRVHHGDDAAGFLPDQALDLRTAVRAYTAGSAYVNRLDDTGDIRPGFRADLVVLDRDIFDAPPVEIGDARVAMTFVDGRLVHEA</sequence>
<evidence type="ECO:0000256" key="1">
    <source>
        <dbReference type="SAM" id="MobiDB-lite"/>
    </source>
</evidence>
<proteinExistence type="predicted"/>
<dbReference type="PANTHER" id="PTHR22642:SF2">
    <property type="entry name" value="PROTEIN LONG AFTER FAR-RED 3"/>
    <property type="match status" value="1"/>
</dbReference>
<evidence type="ECO:0000313" key="3">
    <source>
        <dbReference type="EMBL" id="MFC7277681.1"/>
    </source>
</evidence>
<dbReference type="EC" id="3.5.-.-" evidence="3"/>
<dbReference type="Gene3D" id="3.20.20.140">
    <property type="entry name" value="Metal-dependent hydrolases"/>
    <property type="match status" value="1"/>
</dbReference>
<feature type="domain" description="Amidohydrolase 3" evidence="2">
    <location>
        <begin position="178"/>
        <end position="667"/>
    </location>
</feature>
<dbReference type="PANTHER" id="PTHR22642">
    <property type="entry name" value="IMIDAZOLONEPROPIONASE"/>
    <property type="match status" value="1"/>
</dbReference>
<accession>A0ABW2HY44</accession>
<dbReference type="SUPFAM" id="SSF51338">
    <property type="entry name" value="Composite domain of metallo-dependent hydrolases"/>
    <property type="match status" value="1"/>
</dbReference>
<comment type="caution">
    <text evidence="3">The sequence shown here is derived from an EMBL/GenBank/DDBJ whole genome shotgun (WGS) entry which is preliminary data.</text>
</comment>
<dbReference type="InterPro" id="IPR011059">
    <property type="entry name" value="Metal-dep_hydrolase_composite"/>
</dbReference>
<evidence type="ECO:0000259" key="2">
    <source>
        <dbReference type="Pfam" id="PF07969"/>
    </source>
</evidence>
<dbReference type="GO" id="GO:0016787">
    <property type="term" value="F:hydrolase activity"/>
    <property type="evidence" value="ECO:0007669"/>
    <property type="project" value="UniProtKB-KW"/>
</dbReference>
<dbReference type="Pfam" id="PF07969">
    <property type="entry name" value="Amidohydro_3"/>
    <property type="match status" value="1"/>
</dbReference>
<organism evidence="3 4">
    <name type="scientific">Paractinoplanes rhizophilus</name>
    <dbReference type="NCBI Taxonomy" id="1416877"/>
    <lineage>
        <taxon>Bacteria</taxon>
        <taxon>Bacillati</taxon>
        <taxon>Actinomycetota</taxon>
        <taxon>Actinomycetes</taxon>
        <taxon>Micromonosporales</taxon>
        <taxon>Micromonosporaceae</taxon>
        <taxon>Paractinoplanes</taxon>
    </lineage>
</organism>
<dbReference type="RefSeq" id="WP_378973571.1">
    <property type="nucleotide sequence ID" value="NZ_JBHTBJ010000024.1"/>
</dbReference>
<dbReference type="EMBL" id="JBHTBJ010000024">
    <property type="protein sequence ID" value="MFC7277681.1"/>
    <property type="molecule type" value="Genomic_DNA"/>
</dbReference>
<dbReference type="CDD" id="cd01300">
    <property type="entry name" value="YtcJ_like"/>
    <property type="match status" value="1"/>
</dbReference>
<protein>
    <submittedName>
        <fullName evidence="3">Amidohydrolase</fullName>
        <ecNumber evidence="3">3.5.-.-</ecNumber>
    </submittedName>
</protein>
<dbReference type="InterPro" id="IPR033932">
    <property type="entry name" value="YtcJ-like"/>
</dbReference>